<dbReference type="Proteomes" id="UP001269400">
    <property type="component" value="Unassembled WGS sequence"/>
</dbReference>
<proteinExistence type="predicted"/>
<dbReference type="AlphaFoldDB" id="A0AAX6NE08"/>
<reference evidence="1" key="1">
    <citation type="journal article" date="2022" name="J Environ Chem Eng">
        <title>Biodegradation of petroleum oil using a constructed nonpathogenic and heavy metal-tolerant bacterial consortium isolated from marine sponges.</title>
        <authorList>
            <person name="Dechsakulwatana C."/>
            <person name="Rungsihiranrut A."/>
            <person name="Muangchinda C."/>
            <person name="Ningthoujam R."/>
            <person name="Klankeo P."/>
            <person name="Pinyakong O."/>
        </authorList>
    </citation>
    <scope>NUCLEOTIDE SEQUENCE</scope>
    <source>
        <strain evidence="1">TL01-2</strain>
    </source>
</reference>
<name>A0AAX6NE08_PRIAR</name>
<gene>
    <name evidence="1" type="ORF">O0Q50_23495</name>
</gene>
<sequence>MHLSIAYEENIVKELVQTDRLLQFRLNLILTKEKKSENEAYVSIFKNEIMNDVFRLQKYMTLLQKKS</sequence>
<comment type="caution">
    <text evidence="1">The sequence shown here is derived from an EMBL/GenBank/DDBJ whole genome shotgun (WGS) entry which is preliminary data.</text>
</comment>
<reference evidence="1" key="2">
    <citation type="submission" date="2022-12" db="EMBL/GenBank/DDBJ databases">
        <authorList>
            <person name="Dechsakulwatana C."/>
            <person name="Rungsihiranrut A."/>
            <person name="Muangchinda C."/>
            <person name="Ningthoujam R."/>
            <person name="Klankeo P."/>
            <person name="Pinyakong O."/>
        </authorList>
    </citation>
    <scope>NUCLEOTIDE SEQUENCE</scope>
    <source>
        <strain evidence="1">TL01-2</strain>
    </source>
</reference>
<protein>
    <submittedName>
        <fullName evidence="1">Uncharacterized protein</fullName>
    </submittedName>
</protein>
<organism evidence="1 2">
    <name type="scientific">Priestia aryabhattai</name>
    <name type="common">Bacillus aryabhattai</name>
    <dbReference type="NCBI Taxonomy" id="412384"/>
    <lineage>
        <taxon>Bacteria</taxon>
        <taxon>Bacillati</taxon>
        <taxon>Bacillota</taxon>
        <taxon>Bacilli</taxon>
        <taxon>Bacillales</taxon>
        <taxon>Bacillaceae</taxon>
        <taxon>Priestia</taxon>
    </lineage>
</organism>
<evidence type="ECO:0000313" key="1">
    <source>
        <dbReference type="EMBL" id="MDU9694153.1"/>
    </source>
</evidence>
<dbReference type="EMBL" id="JAPTGD010000002">
    <property type="protein sequence ID" value="MDU9694153.1"/>
    <property type="molecule type" value="Genomic_DNA"/>
</dbReference>
<dbReference type="RefSeq" id="WP_316911366.1">
    <property type="nucleotide sequence ID" value="NZ_JAPTGD010000002.1"/>
</dbReference>
<evidence type="ECO:0000313" key="2">
    <source>
        <dbReference type="Proteomes" id="UP001269400"/>
    </source>
</evidence>
<accession>A0AAX6NE08</accession>